<reference evidence="1 2" key="1">
    <citation type="journal article" date="2014" name="Int. J. Syst. Evol. Microbiol.">
        <title>Celeribacter indicus sp. nov., a polycyclic aromatic hydrocarbon-degrading bacterium from deep-sea sediment and reclassification of Huaishuia halophila as Celeribacter halophilus comb. nov.</title>
        <authorList>
            <person name="Lai Q."/>
            <person name="Cao J."/>
            <person name="Yuan J."/>
            <person name="Li F."/>
            <person name="Shao Z."/>
        </authorList>
    </citation>
    <scope>NUCLEOTIDE SEQUENCE [LARGE SCALE GENOMIC DNA]</scope>
    <source>
        <strain evidence="1">P73</strain>
    </source>
</reference>
<evidence type="ECO:0000313" key="2">
    <source>
        <dbReference type="Proteomes" id="UP000031521"/>
    </source>
</evidence>
<keyword evidence="2" id="KW-1185">Reference proteome</keyword>
<protein>
    <submittedName>
        <fullName evidence="1">Transcriptional regulator</fullName>
    </submittedName>
</protein>
<gene>
    <name evidence="1" type="ORF">P73_3170</name>
</gene>
<dbReference type="AlphaFoldDB" id="A0A0B5E3B5"/>
<sequence>MLIEVLSDWRKTFEGYHLYYASRRQHTPALAALIEALRFRG</sequence>
<name>A0A0B5E3B5_9RHOB</name>
<proteinExistence type="predicted"/>
<organism evidence="1 2">
    <name type="scientific">Celeribacter indicus</name>
    <dbReference type="NCBI Taxonomy" id="1208324"/>
    <lineage>
        <taxon>Bacteria</taxon>
        <taxon>Pseudomonadati</taxon>
        <taxon>Pseudomonadota</taxon>
        <taxon>Alphaproteobacteria</taxon>
        <taxon>Rhodobacterales</taxon>
        <taxon>Roseobacteraceae</taxon>
        <taxon>Celeribacter</taxon>
    </lineage>
</organism>
<evidence type="ECO:0000313" key="1">
    <source>
        <dbReference type="EMBL" id="AJE47885.1"/>
    </source>
</evidence>
<dbReference type="KEGG" id="cid:P73_3170"/>
<dbReference type="RefSeq" id="WP_275451661.1">
    <property type="nucleotide sequence ID" value="NZ_CP004393.1"/>
</dbReference>
<dbReference type="EMBL" id="CP004393">
    <property type="protein sequence ID" value="AJE47885.1"/>
    <property type="molecule type" value="Genomic_DNA"/>
</dbReference>
<accession>A0A0B5E3B5</accession>
<dbReference type="HOGENOM" id="CLU_3267543_0_0_5"/>
<dbReference type="Proteomes" id="UP000031521">
    <property type="component" value="Chromosome"/>
</dbReference>